<accession>A0A162SII9</accession>
<dbReference type="PATRIC" id="fig|1121326.3.peg.3101"/>
<sequence length="33" mass="3593">MNNTDFIKVNSEACTKCGLCVKVCRGTLVMSNI</sequence>
<dbReference type="InterPro" id="IPR017896">
    <property type="entry name" value="4Fe4S_Fe-S-bd"/>
</dbReference>
<keyword evidence="3" id="KW-1185">Reference proteome</keyword>
<dbReference type="Pfam" id="PF12837">
    <property type="entry name" value="Fer4_6"/>
    <property type="match status" value="1"/>
</dbReference>
<name>A0A162SII9_9CLOT</name>
<dbReference type="RefSeq" id="WP_341420338.1">
    <property type="nucleotide sequence ID" value="NZ_FQXL01000008.1"/>
</dbReference>
<feature type="domain" description="4Fe-4S ferredoxin-type" evidence="1">
    <location>
        <begin position="5"/>
        <end position="33"/>
    </location>
</feature>
<dbReference type="AlphaFoldDB" id="A0A162SII9"/>
<proteinExistence type="predicted"/>
<dbReference type="EMBL" id="LWAE01000003">
    <property type="protein sequence ID" value="KZL91317.1"/>
    <property type="molecule type" value="Genomic_DNA"/>
</dbReference>
<dbReference type="SUPFAM" id="SSF54862">
    <property type="entry name" value="4Fe-4S ferredoxins"/>
    <property type="match status" value="1"/>
</dbReference>
<dbReference type="PROSITE" id="PS51379">
    <property type="entry name" value="4FE4S_FER_2"/>
    <property type="match status" value="1"/>
</dbReference>
<evidence type="ECO:0000313" key="2">
    <source>
        <dbReference type="EMBL" id="KZL91317.1"/>
    </source>
</evidence>
<organism evidence="2 3">
    <name type="scientific">Clostridium magnum DSM 2767</name>
    <dbReference type="NCBI Taxonomy" id="1121326"/>
    <lineage>
        <taxon>Bacteria</taxon>
        <taxon>Bacillati</taxon>
        <taxon>Bacillota</taxon>
        <taxon>Clostridia</taxon>
        <taxon>Eubacteriales</taxon>
        <taxon>Clostridiaceae</taxon>
        <taxon>Clostridium</taxon>
    </lineage>
</organism>
<evidence type="ECO:0000259" key="1">
    <source>
        <dbReference type="PROSITE" id="PS51379"/>
    </source>
</evidence>
<reference evidence="2 3" key="1">
    <citation type="submission" date="2016-04" db="EMBL/GenBank/DDBJ databases">
        <title>Genome sequence of Clostridium magnum DSM 2767.</title>
        <authorList>
            <person name="Poehlein A."/>
            <person name="Uhlig R."/>
            <person name="Fischer R."/>
            <person name="Bahl H."/>
            <person name="Daniel R."/>
        </authorList>
    </citation>
    <scope>NUCLEOTIDE SEQUENCE [LARGE SCALE GENOMIC DNA]</scope>
    <source>
        <strain evidence="2 3">DSM 2767</strain>
    </source>
</reference>
<dbReference type="Gene3D" id="3.30.70.20">
    <property type="match status" value="1"/>
</dbReference>
<dbReference type="STRING" id="1121326.CLMAG_30760"/>
<protein>
    <recommendedName>
        <fullName evidence="1">4Fe-4S ferredoxin-type domain-containing protein</fullName>
    </recommendedName>
</protein>
<dbReference type="Proteomes" id="UP000076603">
    <property type="component" value="Unassembled WGS sequence"/>
</dbReference>
<evidence type="ECO:0000313" key="3">
    <source>
        <dbReference type="Proteomes" id="UP000076603"/>
    </source>
</evidence>
<gene>
    <name evidence="2" type="ORF">CLMAG_30760</name>
</gene>
<comment type="caution">
    <text evidence="2">The sequence shown here is derived from an EMBL/GenBank/DDBJ whole genome shotgun (WGS) entry which is preliminary data.</text>
</comment>